<accession>A0A0K1Q7L4</accession>
<organism evidence="3 4">
    <name type="scientific">Labilithrix luteola</name>
    <dbReference type="NCBI Taxonomy" id="1391654"/>
    <lineage>
        <taxon>Bacteria</taxon>
        <taxon>Pseudomonadati</taxon>
        <taxon>Myxococcota</taxon>
        <taxon>Polyangia</taxon>
        <taxon>Polyangiales</taxon>
        <taxon>Labilitrichaceae</taxon>
        <taxon>Labilithrix</taxon>
    </lineage>
</organism>
<sequence>MRHRAKLAPSGLPERKRARAAGGRRPSRITARDRARPHAVSTNEENMTRRTGNFKAGVLQELVAIASRLASVAANLAESANDADPEELIREDDAARIAKRPVRALRDARRAGELKMYGKQRSRTVRRGDLDAWIEASRVKPSAGVDDADIERRMARLQRTRRSA</sequence>
<dbReference type="Proteomes" id="UP000064967">
    <property type="component" value="Chromosome"/>
</dbReference>
<evidence type="ECO:0000256" key="1">
    <source>
        <dbReference type="SAM" id="MobiDB-lite"/>
    </source>
</evidence>
<feature type="domain" description="Helix-turn-helix" evidence="2">
    <location>
        <begin position="92"/>
        <end position="136"/>
    </location>
</feature>
<evidence type="ECO:0000259" key="2">
    <source>
        <dbReference type="Pfam" id="PF12728"/>
    </source>
</evidence>
<evidence type="ECO:0000313" key="3">
    <source>
        <dbReference type="EMBL" id="AKV01657.1"/>
    </source>
</evidence>
<dbReference type="Pfam" id="PF12728">
    <property type="entry name" value="HTH_17"/>
    <property type="match status" value="1"/>
</dbReference>
<feature type="region of interest" description="Disordered" evidence="1">
    <location>
        <begin position="1"/>
        <end position="52"/>
    </location>
</feature>
<gene>
    <name evidence="3" type="ORF">AKJ09_08320</name>
</gene>
<reference evidence="3 4" key="1">
    <citation type="submission" date="2015-08" db="EMBL/GenBank/DDBJ databases">
        <authorList>
            <person name="Babu N.S."/>
            <person name="Beckwith C.J."/>
            <person name="Beseler K.G."/>
            <person name="Brison A."/>
            <person name="Carone J.V."/>
            <person name="Caskin T.P."/>
            <person name="Diamond M."/>
            <person name="Durham M.E."/>
            <person name="Foxe J.M."/>
            <person name="Go M."/>
            <person name="Henderson B.A."/>
            <person name="Jones I.B."/>
            <person name="McGettigan J.A."/>
            <person name="Micheletti S.J."/>
            <person name="Nasrallah M.E."/>
            <person name="Ortiz D."/>
            <person name="Piller C.R."/>
            <person name="Privatt S.R."/>
            <person name="Schneider S.L."/>
            <person name="Sharp S."/>
            <person name="Smith T.C."/>
            <person name="Stanton J.D."/>
            <person name="Ullery H.E."/>
            <person name="Wilson R.J."/>
            <person name="Serrano M.G."/>
            <person name="Buck G."/>
            <person name="Lee V."/>
            <person name="Wang Y."/>
            <person name="Carvalho R."/>
            <person name="Voegtly L."/>
            <person name="Shi R."/>
            <person name="Duckworth R."/>
            <person name="Johnson A."/>
            <person name="Loviza R."/>
            <person name="Walstead R."/>
            <person name="Shah Z."/>
            <person name="Kiflezghi M."/>
            <person name="Wade K."/>
            <person name="Ball S.L."/>
            <person name="Bradley K.W."/>
            <person name="Asai D.J."/>
            <person name="Bowman C.A."/>
            <person name="Russell D.A."/>
            <person name="Pope W.H."/>
            <person name="Jacobs-Sera D."/>
            <person name="Hendrix R.W."/>
            <person name="Hatfull G.F."/>
        </authorList>
    </citation>
    <scope>NUCLEOTIDE SEQUENCE [LARGE SCALE GENOMIC DNA]</scope>
    <source>
        <strain evidence="3 4">DSM 27648</strain>
    </source>
</reference>
<dbReference type="EMBL" id="CP012333">
    <property type="protein sequence ID" value="AKV01657.1"/>
    <property type="molecule type" value="Genomic_DNA"/>
</dbReference>
<feature type="compositionally biased region" description="Polar residues" evidence="1">
    <location>
        <begin position="40"/>
        <end position="51"/>
    </location>
</feature>
<evidence type="ECO:0000313" key="4">
    <source>
        <dbReference type="Proteomes" id="UP000064967"/>
    </source>
</evidence>
<protein>
    <recommendedName>
        <fullName evidence="2">Helix-turn-helix domain-containing protein</fullName>
    </recommendedName>
</protein>
<dbReference type="STRING" id="1391654.AKJ09_08320"/>
<name>A0A0K1Q7L4_9BACT</name>
<dbReference type="AlphaFoldDB" id="A0A0K1Q7L4"/>
<keyword evidence="4" id="KW-1185">Reference proteome</keyword>
<dbReference type="InterPro" id="IPR041657">
    <property type="entry name" value="HTH_17"/>
</dbReference>
<dbReference type="KEGG" id="llu:AKJ09_08320"/>
<proteinExistence type="predicted"/>